<sequence>MDEYIFKDWFINEFVPKVRKHLKHLKMPMKAVLVLDNAPTHPQGIECEGDSGIRCFFLPPHETSLIQPMDQGVIECLKRRYRRKLLSDLLADMDLENKGLIDALKSVNIKNVIYMVAKSFDEIPSSTLTKSWKKAWPDVEKAVEINADDNPLANENGETVFDENNDNASLIKTCKNCVTPQILKLATFKNRLVALKRNLEMKF</sequence>
<dbReference type="PANTHER" id="PTHR19303:SF16">
    <property type="entry name" value="JERKY PROTEIN HOMOLOG-LIKE"/>
    <property type="match status" value="1"/>
</dbReference>
<evidence type="ECO:0000259" key="1">
    <source>
        <dbReference type="Pfam" id="PF03184"/>
    </source>
</evidence>
<dbReference type="InterPro" id="IPR004875">
    <property type="entry name" value="DDE_SF_endonuclease_dom"/>
</dbReference>
<evidence type="ECO:0000313" key="4">
    <source>
        <dbReference type="EMBL" id="JAT22822.1"/>
    </source>
</evidence>
<protein>
    <recommendedName>
        <fullName evidence="1">DDE-1 domain-containing protein</fullName>
    </recommendedName>
</protein>
<dbReference type="InterPro" id="IPR050863">
    <property type="entry name" value="CenT-Element_Derived"/>
</dbReference>
<proteinExistence type="predicted"/>
<dbReference type="EMBL" id="GEBQ01017238">
    <property type="protein sequence ID" value="JAT22739.1"/>
    <property type="molecule type" value="Transcribed_RNA"/>
</dbReference>
<accession>A0A1B6L7P5</accession>
<dbReference type="AlphaFoldDB" id="A0A1B6L7P5"/>
<dbReference type="EMBL" id="GEBQ01017155">
    <property type="protein sequence ID" value="JAT22822.1"/>
    <property type="molecule type" value="Transcribed_RNA"/>
</dbReference>
<gene>
    <name evidence="2" type="ORF">g.48653</name>
    <name evidence="4" type="ORF">g.48654</name>
    <name evidence="3" type="ORF">g.48657</name>
</gene>
<evidence type="ECO:0000313" key="3">
    <source>
        <dbReference type="EMBL" id="JAT22739.1"/>
    </source>
</evidence>
<dbReference type="EMBL" id="GEBQ01020302">
    <property type="protein sequence ID" value="JAT19675.1"/>
    <property type="molecule type" value="Transcribed_RNA"/>
</dbReference>
<feature type="domain" description="DDE-1" evidence="1">
    <location>
        <begin position="1"/>
        <end position="132"/>
    </location>
</feature>
<name>A0A1B6L7P5_9HEMI</name>
<dbReference type="Pfam" id="PF03184">
    <property type="entry name" value="DDE_1"/>
    <property type="match status" value="1"/>
</dbReference>
<reference evidence="2" key="1">
    <citation type="submission" date="2015-11" db="EMBL/GenBank/DDBJ databases">
        <title>De novo transcriptome assembly of four potential Pierce s Disease insect vectors from Arizona vineyards.</title>
        <authorList>
            <person name="Tassone E.E."/>
        </authorList>
    </citation>
    <scope>NUCLEOTIDE SEQUENCE</scope>
</reference>
<dbReference type="GO" id="GO:0005634">
    <property type="term" value="C:nucleus"/>
    <property type="evidence" value="ECO:0007669"/>
    <property type="project" value="TreeGrafter"/>
</dbReference>
<dbReference type="GO" id="GO:0003677">
    <property type="term" value="F:DNA binding"/>
    <property type="evidence" value="ECO:0007669"/>
    <property type="project" value="TreeGrafter"/>
</dbReference>
<dbReference type="PANTHER" id="PTHR19303">
    <property type="entry name" value="TRANSPOSON"/>
    <property type="match status" value="1"/>
</dbReference>
<evidence type="ECO:0000313" key="2">
    <source>
        <dbReference type="EMBL" id="JAT19675.1"/>
    </source>
</evidence>
<dbReference type="Gene3D" id="3.30.420.10">
    <property type="entry name" value="Ribonuclease H-like superfamily/Ribonuclease H"/>
    <property type="match status" value="1"/>
</dbReference>
<organism evidence="2">
    <name type="scientific">Graphocephala atropunctata</name>
    <dbReference type="NCBI Taxonomy" id="36148"/>
    <lineage>
        <taxon>Eukaryota</taxon>
        <taxon>Metazoa</taxon>
        <taxon>Ecdysozoa</taxon>
        <taxon>Arthropoda</taxon>
        <taxon>Hexapoda</taxon>
        <taxon>Insecta</taxon>
        <taxon>Pterygota</taxon>
        <taxon>Neoptera</taxon>
        <taxon>Paraneoptera</taxon>
        <taxon>Hemiptera</taxon>
        <taxon>Auchenorrhyncha</taxon>
        <taxon>Membracoidea</taxon>
        <taxon>Cicadellidae</taxon>
        <taxon>Cicadellinae</taxon>
        <taxon>Cicadellini</taxon>
        <taxon>Graphocephala</taxon>
    </lineage>
</organism>
<dbReference type="InterPro" id="IPR036397">
    <property type="entry name" value="RNaseH_sf"/>
</dbReference>